<dbReference type="GO" id="GO:0005975">
    <property type="term" value="P:carbohydrate metabolic process"/>
    <property type="evidence" value="ECO:0007669"/>
    <property type="project" value="UniProtKB-ARBA"/>
</dbReference>
<dbReference type="InterPro" id="IPR036852">
    <property type="entry name" value="Peptidase_S8/S53_dom_sf"/>
</dbReference>
<feature type="active site" description="Charge relay system" evidence="5">
    <location>
        <position position="172"/>
    </location>
</feature>
<dbReference type="PANTHER" id="PTHR43806:SF11">
    <property type="entry name" value="CEREVISIN-RELATED"/>
    <property type="match status" value="1"/>
</dbReference>
<dbReference type="InterPro" id="IPR032109">
    <property type="entry name" value="Big_3_5"/>
</dbReference>
<dbReference type="InterPro" id="IPR013783">
    <property type="entry name" value="Ig-like_fold"/>
</dbReference>
<dbReference type="GO" id="GO:0004252">
    <property type="term" value="F:serine-type endopeptidase activity"/>
    <property type="evidence" value="ECO:0007669"/>
    <property type="project" value="UniProtKB-UniRule"/>
</dbReference>
<dbReference type="InterPro" id="IPR000209">
    <property type="entry name" value="Peptidase_S8/S53_dom"/>
</dbReference>
<evidence type="ECO:0000259" key="9">
    <source>
        <dbReference type="Pfam" id="PF16640"/>
    </source>
</evidence>
<evidence type="ECO:0000256" key="5">
    <source>
        <dbReference type="PROSITE-ProRule" id="PRU01240"/>
    </source>
</evidence>
<dbReference type="Pfam" id="PF16640">
    <property type="entry name" value="Big_3_5"/>
    <property type="match status" value="1"/>
</dbReference>
<comment type="similarity">
    <text evidence="1 5 6">Belongs to the peptidase S8 family.</text>
</comment>
<gene>
    <name evidence="10" type="ORF">AFL01nite_06630</name>
</gene>
<dbReference type="Pfam" id="PF00082">
    <property type="entry name" value="Peptidase_S8"/>
    <property type="match status" value="1"/>
</dbReference>
<dbReference type="InterPro" id="IPR023828">
    <property type="entry name" value="Peptidase_S8_Ser-AS"/>
</dbReference>
<dbReference type="PROSITE" id="PS00138">
    <property type="entry name" value="SUBTILASE_SER"/>
    <property type="match status" value="1"/>
</dbReference>
<dbReference type="Proteomes" id="UP000321769">
    <property type="component" value="Unassembled WGS sequence"/>
</dbReference>
<evidence type="ECO:0000256" key="3">
    <source>
        <dbReference type="ARBA" id="ARBA00022801"/>
    </source>
</evidence>
<comment type="caution">
    <text evidence="10">The sequence shown here is derived from an EMBL/GenBank/DDBJ whole genome shotgun (WGS) entry which is preliminary data.</text>
</comment>
<evidence type="ECO:0000256" key="6">
    <source>
        <dbReference type="RuleBase" id="RU003355"/>
    </source>
</evidence>
<dbReference type="PANTHER" id="PTHR43806">
    <property type="entry name" value="PEPTIDASE S8"/>
    <property type="match status" value="1"/>
</dbReference>
<dbReference type="RefSeq" id="WP_146825750.1">
    <property type="nucleotide sequence ID" value="NZ_BAAAYQ010000001.1"/>
</dbReference>
<feature type="signal peptide" evidence="7">
    <location>
        <begin position="1"/>
        <end position="22"/>
    </location>
</feature>
<proteinExistence type="inferred from homology"/>
<dbReference type="InterPro" id="IPR022398">
    <property type="entry name" value="Peptidase_S8_His-AS"/>
</dbReference>
<dbReference type="Gene3D" id="2.60.40.10">
    <property type="entry name" value="Immunoglobulins"/>
    <property type="match status" value="1"/>
</dbReference>
<name>A0A512HSA8_9ACTN</name>
<dbReference type="InterPro" id="IPR015500">
    <property type="entry name" value="Peptidase_S8_subtilisin-rel"/>
</dbReference>
<feature type="chain" id="PRO_5038655575" description="Peptidase S8/S53 domain-containing protein" evidence="7">
    <location>
        <begin position="23"/>
        <end position="681"/>
    </location>
</feature>
<dbReference type="SUPFAM" id="SSF52743">
    <property type="entry name" value="Subtilisin-like"/>
    <property type="match status" value="1"/>
</dbReference>
<dbReference type="AlphaFoldDB" id="A0A512HSA8"/>
<accession>A0A512HSA8</accession>
<dbReference type="Gene3D" id="2.60.40.2700">
    <property type="match status" value="1"/>
</dbReference>
<feature type="active site" description="Charge relay system" evidence="5">
    <location>
        <position position="449"/>
    </location>
</feature>
<dbReference type="OrthoDB" id="5240813at2"/>
<evidence type="ECO:0000256" key="4">
    <source>
        <dbReference type="ARBA" id="ARBA00022825"/>
    </source>
</evidence>
<evidence type="ECO:0000256" key="7">
    <source>
        <dbReference type="SAM" id="SignalP"/>
    </source>
</evidence>
<dbReference type="PRINTS" id="PR00723">
    <property type="entry name" value="SUBTILISIN"/>
</dbReference>
<dbReference type="InterPro" id="IPR023827">
    <property type="entry name" value="Peptidase_S8_Asp-AS"/>
</dbReference>
<keyword evidence="7" id="KW-0732">Signal</keyword>
<evidence type="ECO:0000313" key="11">
    <source>
        <dbReference type="Proteomes" id="UP000321769"/>
    </source>
</evidence>
<dbReference type="Gene3D" id="3.40.50.200">
    <property type="entry name" value="Peptidase S8/S53 domain"/>
    <property type="match status" value="1"/>
</dbReference>
<evidence type="ECO:0000256" key="2">
    <source>
        <dbReference type="ARBA" id="ARBA00022670"/>
    </source>
</evidence>
<organism evidence="10 11">
    <name type="scientific">Aeromicrobium flavum</name>
    <dbReference type="NCBI Taxonomy" id="416568"/>
    <lineage>
        <taxon>Bacteria</taxon>
        <taxon>Bacillati</taxon>
        <taxon>Actinomycetota</taxon>
        <taxon>Actinomycetes</taxon>
        <taxon>Propionibacteriales</taxon>
        <taxon>Nocardioidaceae</taxon>
        <taxon>Aeromicrobium</taxon>
    </lineage>
</organism>
<dbReference type="PROSITE" id="PS00137">
    <property type="entry name" value="SUBTILASE_HIS"/>
    <property type="match status" value="1"/>
</dbReference>
<feature type="active site" description="Charge relay system" evidence="5">
    <location>
        <position position="247"/>
    </location>
</feature>
<evidence type="ECO:0000256" key="1">
    <source>
        <dbReference type="ARBA" id="ARBA00011073"/>
    </source>
</evidence>
<evidence type="ECO:0008006" key="12">
    <source>
        <dbReference type="Google" id="ProtNLM"/>
    </source>
</evidence>
<protein>
    <recommendedName>
        <fullName evidence="12">Peptidase S8/S53 domain-containing protein</fullName>
    </recommendedName>
</protein>
<feature type="domain" description="Peptidase S8/S53" evidence="8">
    <location>
        <begin position="164"/>
        <end position="495"/>
    </location>
</feature>
<sequence length="681" mass="71810">MTQRLRRPLTLVVPLVTTFALAAGALSAVAAEAPADGPLNTEEIAQPARGLIVKLTDEADSSVSDLVDDVAAELPDDVGVAETASGPGEMGLLELSEQVDAADLDDAIEQLQDNPDVAWAVPNGVRMPSATANDPYFTNGRLWNLTGTWGVEANKAWDLTTGSAGVRVAVVDTGLLTNHPDLAGQYVAGRDFVDRDYECANEFCTRIRFRNTFYFANDGNGWDSNPADPGDWDGASRCAGSPRSTWHGTHVAGTIAAKRNNRIGVAGVAPGVKVQPVRVLGRCGGTDWDIAMGILWASGANVTGYDGGQHGTIPVNRTPSKVINLSLGSWNGTDREHAAQWTRSACKFYGDVAAIARKRGSTIVAAAGNNGSNHAYNVPSVCPGFIGVAATKKDGTRASYSNFGRGIDLAAPGGSGEDGDLPGNNIISTFNAGATKPGTNNYAERAGTSMAAPAVSGVAALAYSVGITHPDVVERVLKSTARRAANCPTTACGSGVVSAHRVLTAKAPTSAPRLTGPPRPGRTLRATTGSWRNGAQVKLTWYRGSRAVRTGTSYRLTKADIGQRVTVRATATNGSAGIYHQSSVFVKTKSRLSFSMPSKVKKSKKTRITVKVKAPYVRATGTIRVYDGKKRIASKKLTSKNKGKVKITLRKLKKGKHRIRVIYSGSGKVTSAQRSKVVRSR</sequence>
<evidence type="ECO:0000313" key="10">
    <source>
        <dbReference type="EMBL" id="GEO88336.1"/>
    </source>
</evidence>
<keyword evidence="2 5" id="KW-0645">Protease</keyword>
<dbReference type="EMBL" id="BJZQ01000002">
    <property type="protein sequence ID" value="GEO88336.1"/>
    <property type="molecule type" value="Genomic_DNA"/>
</dbReference>
<dbReference type="InterPro" id="IPR050131">
    <property type="entry name" value="Peptidase_S8_subtilisin-like"/>
</dbReference>
<evidence type="ECO:0000259" key="8">
    <source>
        <dbReference type="Pfam" id="PF00082"/>
    </source>
</evidence>
<keyword evidence="11" id="KW-1185">Reference proteome</keyword>
<keyword evidence="3 5" id="KW-0378">Hydrolase</keyword>
<dbReference type="GO" id="GO:0006508">
    <property type="term" value="P:proteolysis"/>
    <property type="evidence" value="ECO:0007669"/>
    <property type="project" value="UniProtKB-KW"/>
</dbReference>
<reference evidence="10 11" key="1">
    <citation type="submission" date="2019-07" db="EMBL/GenBank/DDBJ databases">
        <title>Whole genome shotgun sequence of Aeromicrobium flavum NBRC 107625.</title>
        <authorList>
            <person name="Hosoyama A."/>
            <person name="Uohara A."/>
            <person name="Ohji S."/>
            <person name="Ichikawa N."/>
        </authorList>
    </citation>
    <scope>NUCLEOTIDE SEQUENCE [LARGE SCALE GENOMIC DNA]</scope>
    <source>
        <strain evidence="10 11">NBRC 107625</strain>
    </source>
</reference>
<keyword evidence="4 5" id="KW-0720">Serine protease</keyword>
<feature type="domain" description="Bacterial Ig-like" evidence="9">
    <location>
        <begin position="597"/>
        <end position="675"/>
    </location>
</feature>
<dbReference type="PROSITE" id="PS51892">
    <property type="entry name" value="SUBTILASE"/>
    <property type="match status" value="1"/>
</dbReference>
<dbReference type="PROSITE" id="PS00136">
    <property type="entry name" value="SUBTILASE_ASP"/>
    <property type="match status" value="1"/>
</dbReference>